<protein>
    <submittedName>
        <fullName evidence="3">Uncharacterized protein</fullName>
    </submittedName>
</protein>
<keyword evidence="2" id="KW-1133">Transmembrane helix</keyword>
<reference evidence="4" key="1">
    <citation type="journal article" date="2015" name="MBio">
        <title>Genome-Resolved Metagenomic Analysis Reveals Roles for Candidate Phyla and Other Microbial Community Members in Biogeochemical Transformations in Oil Reservoirs.</title>
        <authorList>
            <person name="Hu P."/>
            <person name="Tom L."/>
            <person name="Singh A."/>
            <person name="Thomas B.C."/>
            <person name="Baker B.J."/>
            <person name="Piceno Y.M."/>
            <person name="Andersen G.L."/>
            <person name="Banfield J.F."/>
        </authorList>
    </citation>
    <scope>NUCLEOTIDE SEQUENCE [LARGE SCALE GENOMIC DNA]</scope>
</reference>
<name>A0A124FZR5_9BACT</name>
<feature type="transmembrane region" description="Helical" evidence="2">
    <location>
        <begin position="71"/>
        <end position="88"/>
    </location>
</feature>
<feature type="coiled-coil region" evidence="1">
    <location>
        <begin position="253"/>
        <end position="280"/>
    </location>
</feature>
<keyword evidence="1" id="KW-0175">Coiled coil</keyword>
<organism evidence="3 4">
    <name type="scientific">Mesotoga infera</name>
    <dbReference type="NCBI Taxonomy" id="1236046"/>
    <lineage>
        <taxon>Bacteria</taxon>
        <taxon>Thermotogati</taxon>
        <taxon>Thermotogota</taxon>
        <taxon>Thermotogae</taxon>
        <taxon>Kosmotogales</taxon>
        <taxon>Kosmotogaceae</taxon>
        <taxon>Mesotoga</taxon>
    </lineage>
</organism>
<sequence>GDQTTKRDPGFRRGVGIHADSMLNYGAPVVILISRERSEMSRRSTIWDSGYNKEFFWPNARLEGGMLMKKVLLIIIVLVSFLAFAQEYDELLNTLLSRSEAFVSFSGAGFDARFVPTYAATDSEIIMMQDQNLLGILIVRSTRVMDIEVNNVVIIDAKSNERIAHKIYKVEDLSTSLELPFSLPSGGVLVLTSETPLEDYFMDIRVQQILLPWRVRTTEPGRLVEMAPVTLDEAISASDSQATDDYDTLVVGIADLNDRLDFLQDNVEGLNLQFRRLNTLFLDTQVALAEYKAMVDRGAFDVEEFVLTIENRIAALEETVVDNPVRRIEFEELSDSLDRLYSSLADWSDEISRIETLAASQSRLQVSIQDLQNQVAELAESASEQADPDEISSIMVKIDEISEGLSEAENRLEELGKSIGAQSDELVSVRNDLSEKIGSLIERLVIVEESVESNIENITINSELLEGVSSELKGLSVYVSETALSQMEKISSMSGILSDVEARLLAAESSLSDIEEIRARLSASESTTRNLSDRIDTLRETFSSAENTISDLVKKVEGLEIGVFGTGAINMDEIETEILELREIADSLSRGFVRFNADLITLRESIPPEGVSIETFEETRGEFMEEITILQSDLTELRSSLTELDLSFGLLQDSLEAVSIDLDSIKGNFDGSVAAIDSNMKTIKRLQDDLSVTEQELAKVREDLSKLSEDFGSRVVSREEINAIAEELVNKSREES</sequence>
<evidence type="ECO:0000256" key="1">
    <source>
        <dbReference type="SAM" id="Coils"/>
    </source>
</evidence>
<keyword evidence="2" id="KW-0472">Membrane</keyword>
<feature type="non-terminal residue" evidence="3">
    <location>
        <position position="1"/>
    </location>
</feature>
<evidence type="ECO:0000256" key="2">
    <source>
        <dbReference type="SAM" id="Phobius"/>
    </source>
</evidence>
<dbReference type="EMBL" id="LGGW01000221">
    <property type="protein sequence ID" value="KUK85062.1"/>
    <property type="molecule type" value="Genomic_DNA"/>
</dbReference>
<comment type="caution">
    <text evidence="3">The sequence shown here is derived from an EMBL/GenBank/DDBJ whole genome shotgun (WGS) entry which is preliminary data.</text>
</comment>
<proteinExistence type="predicted"/>
<dbReference type="Gene3D" id="1.10.287.1490">
    <property type="match status" value="2"/>
</dbReference>
<accession>A0A124FZR5</accession>
<evidence type="ECO:0000313" key="4">
    <source>
        <dbReference type="Proteomes" id="UP000055014"/>
    </source>
</evidence>
<feature type="coiled-coil region" evidence="1">
    <location>
        <begin position="676"/>
        <end position="710"/>
    </location>
</feature>
<gene>
    <name evidence="3" type="ORF">XE02_1566</name>
</gene>
<evidence type="ECO:0000313" key="3">
    <source>
        <dbReference type="EMBL" id="KUK85062.1"/>
    </source>
</evidence>
<dbReference type="Proteomes" id="UP000055014">
    <property type="component" value="Unassembled WGS sequence"/>
</dbReference>
<feature type="non-terminal residue" evidence="3">
    <location>
        <position position="736"/>
    </location>
</feature>
<dbReference type="AlphaFoldDB" id="A0A124FZR5"/>
<dbReference type="PANTHER" id="PTHR32114:SF2">
    <property type="entry name" value="ABC TRANSPORTER ABCH.3"/>
    <property type="match status" value="1"/>
</dbReference>
<feature type="coiled-coil region" evidence="1">
    <location>
        <begin position="354"/>
        <end position="425"/>
    </location>
</feature>
<keyword evidence="2" id="KW-0812">Transmembrane</keyword>
<dbReference type="PANTHER" id="PTHR32114">
    <property type="entry name" value="ABC TRANSPORTER ABCH.3"/>
    <property type="match status" value="1"/>
</dbReference>